<reference evidence="1 2" key="1">
    <citation type="submission" date="2019-02" db="EMBL/GenBank/DDBJ databases">
        <title>Sequencing the genomes of 1000 actinobacteria strains.</title>
        <authorList>
            <person name="Klenk H.-P."/>
        </authorList>
    </citation>
    <scope>NUCLEOTIDE SEQUENCE [LARGE SCALE GENOMIC DNA]</scope>
    <source>
        <strain evidence="1 2">DSM 17364</strain>
    </source>
</reference>
<name>A0A4Q8ABK1_9MICC</name>
<evidence type="ECO:0000313" key="1">
    <source>
        <dbReference type="EMBL" id="RZU61547.1"/>
    </source>
</evidence>
<dbReference type="AlphaFoldDB" id="A0A4Q8ABK1"/>
<dbReference type="Proteomes" id="UP000292685">
    <property type="component" value="Unassembled WGS sequence"/>
</dbReference>
<dbReference type="EMBL" id="SHLA01000001">
    <property type="protein sequence ID" value="RZU61547.1"/>
    <property type="molecule type" value="Genomic_DNA"/>
</dbReference>
<protein>
    <submittedName>
        <fullName evidence="1">Uncharacterized protein</fullName>
    </submittedName>
</protein>
<gene>
    <name evidence="1" type="ORF">EV380_1118</name>
</gene>
<organism evidence="1 2">
    <name type="scientific">Zhihengliuella halotolerans</name>
    <dbReference type="NCBI Taxonomy" id="370736"/>
    <lineage>
        <taxon>Bacteria</taxon>
        <taxon>Bacillati</taxon>
        <taxon>Actinomycetota</taxon>
        <taxon>Actinomycetes</taxon>
        <taxon>Micrococcales</taxon>
        <taxon>Micrococcaceae</taxon>
        <taxon>Zhihengliuella</taxon>
    </lineage>
</organism>
<accession>A0A4Q8ABK1</accession>
<comment type="caution">
    <text evidence="1">The sequence shown here is derived from an EMBL/GenBank/DDBJ whole genome shotgun (WGS) entry which is preliminary data.</text>
</comment>
<evidence type="ECO:0000313" key="2">
    <source>
        <dbReference type="Proteomes" id="UP000292685"/>
    </source>
</evidence>
<proteinExistence type="predicted"/>
<keyword evidence="2" id="KW-1185">Reference proteome</keyword>
<sequence length="114" mass="12894">MTMTENQNSGPHEIDWHRAYRELEEQMARMLEDIADAMDRQHSAEGADGERAASVSEAELADQELKVAWLRGRLRQVEDKLEAKRLEVKELRSAIAVQSAQIGRAVGVGLERPR</sequence>